<feature type="chain" id="PRO_5014822017" description="Lipoprotein" evidence="1">
    <location>
        <begin position="25"/>
        <end position="218"/>
    </location>
</feature>
<keyword evidence="1" id="KW-0732">Signal</keyword>
<organism evidence="2 3">
    <name type="scientific">Candidatus Sulfuritelmatomonas gaucii</name>
    <dbReference type="NCBI Taxonomy" id="2043161"/>
    <lineage>
        <taxon>Bacteria</taxon>
        <taxon>Pseudomonadati</taxon>
        <taxon>Acidobacteriota</taxon>
        <taxon>Terriglobia</taxon>
        <taxon>Terriglobales</taxon>
        <taxon>Acidobacteriaceae</taxon>
        <taxon>Candidatus Sulfuritelmatomonas</taxon>
    </lineage>
</organism>
<dbReference type="OrthoDB" id="123011at2"/>
<sequence length="218" mass="22187">MRSTSILAVSIAFATCALFCPKPAATQTSNGTTDVDASMAAGAASQVAAQMVPANATLAQAIDAKKMQPGQPFQAKLSDTVHLKNGVELPRGTTLVGTVATDQMGNGKSTLALRFTKADLKGGKEIPIQATIVGVAPPANGSGWDGSGAQAPPSPWNGSSLQVDEIGVMSGIDLHSKIAGEDSGVFVSSRKDNMKFLNQSQLSLAIAPRGTSETSGGF</sequence>
<evidence type="ECO:0000313" key="3">
    <source>
        <dbReference type="Proteomes" id="UP000239735"/>
    </source>
</evidence>
<proteinExistence type="predicted"/>
<evidence type="ECO:0008006" key="4">
    <source>
        <dbReference type="Google" id="ProtNLM"/>
    </source>
</evidence>
<feature type="signal peptide" evidence="1">
    <location>
        <begin position="1"/>
        <end position="24"/>
    </location>
</feature>
<dbReference type="EMBL" id="OKRB01000130">
    <property type="protein sequence ID" value="SPE29088.1"/>
    <property type="molecule type" value="Genomic_DNA"/>
</dbReference>
<dbReference type="Proteomes" id="UP000239735">
    <property type="component" value="Unassembled WGS sequence"/>
</dbReference>
<dbReference type="AlphaFoldDB" id="A0A2N9M0Y8"/>
<evidence type="ECO:0000313" key="2">
    <source>
        <dbReference type="EMBL" id="SPE29088.1"/>
    </source>
</evidence>
<evidence type="ECO:0000256" key="1">
    <source>
        <dbReference type="SAM" id="SignalP"/>
    </source>
</evidence>
<protein>
    <recommendedName>
        <fullName evidence="4">Lipoprotein</fullName>
    </recommendedName>
</protein>
<reference evidence="3" key="1">
    <citation type="submission" date="2018-02" db="EMBL/GenBank/DDBJ databases">
        <authorList>
            <person name="Hausmann B."/>
        </authorList>
    </citation>
    <scope>NUCLEOTIDE SEQUENCE [LARGE SCALE GENOMIC DNA]</scope>
    <source>
        <strain evidence="3">Peat soil MAG SbA5</strain>
    </source>
</reference>
<accession>A0A2N9M0Y8</accession>
<name>A0A2N9M0Y8_9BACT</name>
<gene>
    <name evidence="2" type="ORF">SBA5_70158</name>
</gene>